<keyword evidence="3" id="KW-1185">Reference proteome</keyword>
<dbReference type="AlphaFoldDB" id="A0A1Q9BQM6"/>
<dbReference type="Proteomes" id="UP000186817">
    <property type="component" value="Unassembled WGS sequence"/>
</dbReference>
<feature type="region of interest" description="Disordered" evidence="1">
    <location>
        <begin position="49"/>
        <end position="95"/>
    </location>
</feature>
<reference evidence="2 3" key="1">
    <citation type="submission" date="2016-02" db="EMBL/GenBank/DDBJ databases">
        <title>Genome analysis of coral dinoflagellate symbionts highlights evolutionary adaptations to a symbiotic lifestyle.</title>
        <authorList>
            <person name="Aranda M."/>
            <person name="Li Y."/>
            <person name="Liew Y.J."/>
            <person name="Baumgarten S."/>
            <person name="Simakov O."/>
            <person name="Wilson M."/>
            <person name="Piel J."/>
            <person name="Ashoor H."/>
            <person name="Bougouffa S."/>
            <person name="Bajic V.B."/>
            <person name="Ryu T."/>
            <person name="Ravasi T."/>
            <person name="Bayer T."/>
            <person name="Micklem G."/>
            <person name="Kim H."/>
            <person name="Bhak J."/>
            <person name="Lajeunesse T.C."/>
            <person name="Voolstra C.R."/>
        </authorList>
    </citation>
    <scope>NUCLEOTIDE SEQUENCE [LARGE SCALE GENOMIC DNA]</scope>
    <source>
        <strain evidence="2 3">CCMP2467</strain>
    </source>
</reference>
<accession>A0A1Q9BQM6</accession>
<organism evidence="2 3">
    <name type="scientific">Symbiodinium microadriaticum</name>
    <name type="common">Dinoflagellate</name>
    <name type="synonym">Zooxanthella microadriatica</name>
    <dbReference type="NCBI Taxonomy" id="2951"/>
    <lineage>
        <taxon>Eukaryota</taxon>
        <taxon>Sar</taxon>
        <taxon>Alveolata</taxon>
        <taxon>Dinophyceae</taxon>
        <taxon>Suessiales</taxon>
        <taxon>Symbiodiniaceae</taxon>
        <taxon>Symbiodinium</taxon>
    </lineage>
</organism>
<proteinExistence type="predicted"/>
<feature type="compositionally biased region" description="Basic and acidic residues" evidence="1">
    <location>
        <begin position="55"/>
        <end position="74"/>
    </location>
</feature>
<sequence>MTSVGSGSHGSGGPCSDALDAQLQKKCEEKYRDIKKMCVLAVSYELKNRGVKRVGRTDDHKANEALKAKPDSKTAPRAVKQPKAKAKGGAKKTAK</sequence>
<dbReference type="EMBL" id="LSRX01006746">
    <property type="protein sequence ID" value="OLP72992.1"/>
    <property type="molecule type" value="Genomic_DNA"/>
</dbReference>
<name>A0A1Q9BQM6_SYMMI</name>
<gene>
    <name evidence="2" type="ORF">AK812_SmicGene47957</name>
</gene>
<dbReference type="OrthoDB" id="436521at2759"/>
<protein>
    <submittedName>
        <fullName evidence="2">Uncharacterized protein</fullName>
    </submittedName>
</protein>
<feature type="compositionally biased region" description="Basic residues" evidence="1">
    <location>
        <begin position="80"/>
        <end position="95"/>
    </location>
</feature>
<comment type="caution">
    <text evidence="2">The sequence shown here is derived from an EMBL/GenBank/DDBJ whole genome shotgun (WGS) entry which is preliminary data.</text>
</comment>
<evidence type="ECO:0000313" key="2">
    <source>
        <dbReference type="EMBL" id="OLP72992.1"/>
    </source>
</evidence>
<evidence type="ECO:0000256" key="1">
    <source>
        <dbReference type="SAM" id="MobiDB-lite"/>
    </source>
</evidence>
<evidence type="ECO:0000313" key="3">
    <source>
        <dbReference type="Proteomes" id="UP000186817"/>
    </source>
</evidence>